<dbReference type="Proteomes" id="UP000216363">
    <property type="component" value="Unassembled WGS sequence"/>
</dbReference>
<evidence type="ECO:0000313" key="2">
    <source>
        <dbReference type="Proteomes" id="UP000216363"/>
    </source>
</evidence>
<protein>
    <submittedName>
        <fullName evidence="1">Putative lipoprotein</fullName>
    </submittedName>
</protein>
<keyword evidence="1" id="KW-0449">Lipoprotein</keyword>
<sequence>MKYYFTVAMMLSGAGGCPLSVEMADIQTAMMGKAFSFAFE</sequence>
<evidence type="ECO:0000313" key="1">
    <source>
        <dbReference type="EMBL" id="OYR25962.1"/>
    </source>
</evidence>
<comment type="caution">
    <text evidence="1">The sequence shown here is derived from an EMBL/GenBank/DDBJ whole genome shotgun (WGS) entry which is preliminary data.</text>
</comment>
<dbReference type="AlphaFoldDB" id="A0A256GFS1"/>
<organism evidence="1 2">
    <name type="scientific">Brucella lupini</name>
    <dbReference type="NCBI Taxonomy" id="255457"/>
    <lineage>
        <taxon>Bacteria</taxon>
        <taxon>Pseudomonadati</taxon>
        <taxon>Pseudomonadota</taxon>
        <taxon>Alphaproteobacteria</taxon>
        <taxon>Hyphomicrobiales</taxon>
        <taxon>Brucellaceae</taxon>
        <taxon>Brucella/Ochrobactrum group</taxon>
        <taxon>Brucella</taxon>
    </lineage>
</organism>
<gene>
    <name evidence="1" type="ORF">CES86_4016</name>
</gene>
<accession>A0A256GFS1</accession>
<dbReference type="EMBL" id="NNRN01000056">
    <property type="protein sequence ID" value="OYR25962.1"/>
    <property type="molecule type" value="Genomic_DNA"/>
</dbReference>
<proteinExistence type="predicted"/>
<dbReference type="PROSITE" id="PS51257">
    <property type="entry name" value="PROKAR_LIPOPROTEIN"/>
    <property type="match status" value="1"/>
</dbReference>
<name>A0A256GFS1_9HYPH</name>
<reference evidence="1 2" key="1">
    <citation type="submission" date="2017-07" db="EMBL/GenBank/DDBJ databases">
        <title>Draft genome of Ochrobactrum lupini type strain LUP21.</title>
        <authorList>
            <person name="Krzyzanowska D.M."/>
            <person name="Jafra S."/>
        </authorList>
    </citation>
    <scope>NUCLEOTIDE SEQUENCE [LARGE SCALE GENOMIC DNA]</scope>
    <source>
        <strain evidence="1 2">LUP21</strain>
    </source>
</reference>